<dbReference type="GO" id="GO:0016829">
    <property type="term" value="F:lyase activity"/>
    <property type="evidence" value="ECO:0007669"/>
    <property type="project" value="UniProtKB-KW"/>
</dbReference>
<dbReference type="SUPFAM" id="SSF56322">
    <property type="entry name" value="ADC synthase"/>
    <property type="match status" value="1"/>
</dbReference>
<protein>
    <submittedName>
        <fullName evidence="9">Anthranilate synthase component I related protein</fullName>
    </submittedName>
</protein>
<evidence type="ECO:0000256" key="7">
    <source>
        <dbReference type="ARBA" id="ARBA00023239"/>
    </source>
</evidence>
<dbReference type="EnsemblBacteria" id="CAC11935">
    <property type="protein sequence ID" value="CAC11935"/>
    <property type="gene ID" value="CAC11935"/>
</dbReference>
<dbReference type="eggNOG" id="arCOG02014">
    <property type="taxonomic scope" value="Archaea"/>
</dbReference>
<dbReference type="NCBIfam" id="NF005009">
    <property type="entry name" value="PRK06404.1"/>
    <property type="match status" value="1"/>
</dbReference>
<dbReference type="KEGG" id="tac:Ta0806"/>
<name>Q9HK04_THEAC</name>
<dbReference type="InterPro" id="IPR019999">
    <property type="entry name" value="Anth_synth_I-like"/>
</dbReference>
<feature type="domain" description="Chorismate-utilising enzyme C-terminal" evidence="8">
    <location>
        <begin position="114"/>
        <end position="351"/>
    </location>
</feature>
<dbReference type="GO" id="GO:0000162">
    <property type="term" value="P:L-tryptophan biosynthetic process"/>
    <property type="evidence" value="ECO:0007669"/>
    <property type="project" value="UniProtKB-UniPathway"/>
</dbReference>
<dbReference type="HOGENOM" id="CLU_006493_7_1_2"/>
<dbReference type="InterPro" id="IPR005801">
    <property type="entry name" value="ADC_synthase"/>
</dbReference>
<proteinExistence type="predicted"/>
<evidence type="ECO:0000259" key="8">
    <source>
        <dbReference type="Pfam" id="PF00425"/>
    </source>
</evidence>
<dbReference type="STRING" id="273075.gene:9572020"/>
<evidence type="ECO:0000313" key="9">
    <source>
        <dbReference type="EMBL" id="CAC11935.1"/>
    </source>
</evidence>
<dbReference type="Pfam" id="PF00425">
    <property type="entry name" value="Chorismate_bind"/>
    <property type="match status" value="1"/>
</dbReference>
<dbReference type="PANTHER" id="PTHR11236:SF48">
    <property type="entry name" value="ISOCHORISMATE SYNTHASE MENF"/>
    <property type="match status" value="1"/>
</dbReference>
<dbReference type="GO" id="GO:0046872">
    <property type="term" value="F:metal ion binding"/>
    <property type="evidence" value="ECO:0007669"/>
    <property type="project" value="UniProtKB-KW"/>
</dbReference>
<keyword evidence="4" id="KW-0028">Amino-acid biosynthesis</keyword>
<keyword evidence="6" id="KW-0057">Aromatic amino acid biosynthesis</keyword>
<reference evidence="9 10" key="1">
    <citation type="journal article" date="2000" name="Nature">
        <title>The genome sequence of the thermoacidophilic scavenger Thermoplasma acidophilum.</title>
        <authorList>
            <person name="Ruepp A."/>
            <person name="Graml W."/>
            <person name="Santos-Martinez M.L."/>
            <person name="Koretke K.K."/>
            <person name="Volker C."/>
            <person name="Mewes H.W."/>
            <person name="Frishman D."/>
            <person name="Stocker S."/>
            <person name="Lupas A.N."/>
            <person name="Baumeister W."/>
        </authorList>
    </citation>
    <scope>NUCLEOTIDE SEQUENCE [LARGE SCALE GENOMIC DNA]</scope>
    <source>
        <strain evidence="10">ATCC 25905 / DSM 1728 / JCM 9062 / NBRC 15155 / AMRC-C165</strain>
    </source>
</reference>
<evidence type="ECO:0000256" key="6">
    <source>
        <dbReference type="ARBA" id="ARBA00023141"/>
    </source>
</evidence>
<evidence type="ECO:0000256" key="3">
    <source>
        <dbReference type="ARBA" id="ARBA00022723"/>
    </source>
</evidence>
<gene>
    <name evidence="9" type="ordered locus">Ta0806</name>
</gene>
<evidence type="ECO:0000256" key="4">
    <source>
        <dbReference type="ARBA" id="ARBA00022822"/>
    </source>
</evidence>
<dbReference type="InParanoid" id="Q9HK04"/>
<keyword evidence="5" id="KW-0460">Magnesium</keyword>
<dbReference type="InterPro" id="IPR015890">
    <property type="entry name" value="Chorismate_C"/>
</dbReference>
<accession>Q9HK04</accession>
<organism evidence="9 10">
    <name type="scientific">Thermoplasma acidophilum (strain ATCC 25905 / DSM 1728 / JCM 9062 / NBRC 15155 / AMRC-C165)</name>
    <dbReference type="NCBI Taxonomy" id="273075"/>
    <lineage>
        <taxon>Archaea</taxon>
        <taxon>Methanobacteriati</taxon>
        <taxon>Thermoplasmatota</taxon>
        <taxon>Thermoplasmata</taxon>
        <taxon>Thermoplasmatales</taxon>
        <taxon>Thermoplasmataceae</taxon>
        <taxon>Thermoplasma</taxon>
    </lineage>
</organism>
<dbReference type="PANTHER" id="PTHR11236">
    <property type="entry name" value="AMINOBENZOATE/ANTHRANILATE SYNTHASE"/>
    <property type="match status" value="1"/>
</dbReference>
<evidence type="ECO:0000256" key="5">
    <source>
        <dbReference type="ARBA" id="ARBA00022842"/>
    </source>
</evidence>
<dbReference type="FunCoup" id="Q9HK04">
    <property type="interactions" value="154"/>
</dbReference>
<keyword evidence="10" id="KW-1185">Reference proteome</keyword>
<keyword evidence="4" id="KW-0822">Tryptophan biosynthesis</keyword>
<dbReference type="AlphaFoldDB" id="Q9HK04"/>
<evidence type="ECO:0000256" key="1">
    <source>
        <dbReference type="ARBA" id="ARBA00001946"/>
    </source>
</evidence>
<evidence type="ECO:0000256" key="2">
    <source>
        <dbReference type="ARBA" id="ARBA00004873"/>
    </source>
</evidence>
<evidence type="ECO:0000313" key="10">
    <source>
        <dbReference type="Proteomes" id="UP000001024"/>
    </source>
</evidence>
<dbReference type="PaxDb" id="273075-Ta0806m"/>
<dbReference type="Gene3D" id="3.60.120.10">
    <property type="entry name" value="Anthranilate synthase"/>
    <property type="match status" value="1"/>
</dbReference>
<dbReference type="EMBL" id="AL445065">
    <property type="protein sequence ID" value="CAC11935.1"/>
    <property type="molecule type" value="Genomic_DNA"/>
</dbReference>
<keyword evidence="7" id="KW-0456">Lyase</keyword>
<sequence>MVVCMNLIDELSEYRDRGSLAYFASFPDRISGYEYAFLGDGMITDPERIFDGKLRPLIVTYDFVNSVFGQKVRRSGWPEMVSFDPDTVMKRRIVRSGYLTRKEVGDFSDPDLSRKIAEVRDLIRSGEVLQAVISRDFEACIDPWEKLREFIDHDRSRYVFYYRIGKYQVVGSSPENLVTVSGNEVFTDPIAGTVPSTVRSSVLLESMKDANEHRMLLDLARNDLSKFADIGTLGVSKVMQIEEFSSVKHLVSQVRASFSNTPYLDILKSMFPAGTVSGSPKERAIEIIEKYEETPRGPYGGSIGITMDGMMDLALTIRSAYSDGSGFRVRAGAGIVKDSDPDAEVREIYSKARSVI</sequence>
<dbReference type="PRINTS" id="PR00095">
    <property type="entry name" value="ANTSNTHASEI"/>
</dbReference>
<dbReference type="UniPathway" id="UPA00035">
    <property type="reaction ID" value="UER00040"/>
</dbReference>
<comment type="pathway">
    <text evidence="2">Amino-acid biosynthesis; L-tryptophan biosynthesis; L-tryptophan from chorismate: step 1/5.</text>
</comment>
<keyword evidence="3" id="KW-0479">Metal-binding</keyword>
<dbReference type="Proteomes" id="UP000001024">
    <property type="component" value="Chromosome"/>
</dbReference>
<comment type="cofactor">
    <cofactor evidence="1">
        <name>Mg(2+)</name>
        <dbReference type="ChEBI" id="CHEBI:18420"/>
    </cofactor>
</comment>